<dbReference type="KEGG" id="cwo:Cwoe_1124"/>
<feature type="transmembrane region" description="Helical" evidence="7">
    <location>
        <begin position="196"/>
        <end position="216"/>
    </location>
</feature>
<dbReference type="SUPFAM" id="SSF103473">
    <property type="entry name" value="MFS general substrate transporter"/>
    <property type="match status" value="1"/>
</dbReference>
<feature type="transmembrane region" description="Helical" evidence="7">
    <location>
        <begin position="402"/>
        <end position="424"/>
    </location>
</feature>
<comment type="subcellular location">
    <subcellularLocation>
        <location evidence="1">Cell membrane</location>
        <topology evidence="1">Multi-pass membrane protein</topology>
    </subcellularLocation>
</comment>
<dbReference type="PRINTS" id="PR01036">
    <property type="entry name" value="TCRTETB"/>
</dbReference>
<dbReference type="HOGENOM" id="CLU_000960_28_2_11"/>
<feature type="transmembrane region" description="Helical" evidence="7">
    <location>
        <begin position="330"/>
        <end position="350"/>
    </location>
</feature>
<dbReference type="EMBL" id="CP001854">
    <property type="protein sequence ID" value="ADB49555.1"/>
    <property type="molecule type" value="Genomic_DNA"/>
</dbReference>
<proteinExistence type="predicted"/>
<accession>D3FDI1</accession>
<dbReference type="PANTHER" id="PTHR42718">
    <property type="entry name" value="MAJOR FACILITATOR SUPERFAMILY MULTIDRUG TRANSPORTER MFSC"/>
    <property type="match status" value="1"/>
</dbReference>
<feature type="transmembrane region" description="Helical" evidence="7">
    <location>
        <begin position="305"/>
        <end position="323"/>
    </location>
</feature>
<dbReference type="PROSITE" id="PS50850">
    <property type="entry name" value="MFS"/>
    <property type="match status" value="1"/>
</dbReference>
<evidence type="ECO:0000256" key="6">
    <source>
        <dbReference type="ARBA" id="ARBA00023136"/>
    </source>
</evidence>
<feature type="transmembrane region" description="Helical" evidence="7">
    <location>
        <begin position="228"/>
        <end position="245"/>
    </location>
</feature>
<feature type="transmembrane region" description="Helical" evidence="7">
    <location>
        <begin position="78"/>
        <end position="97"/>
    </location>
</feature>
<feature type="transmembrane region" description="Helical" evidence="7">
    <location>
        <begin position="12"/>
        <end position="34"/>
    </location>
</feature>
<dbReference type="InterPro" id="IPR011701">
    <property type="entry name" value="MFS"/>
</dbReference>
<evidence type="ECO:0000256" key="2">
    <source>
        <dbReference type="ARBA" id="ARBA00022448"/>
    </source>
</evidence>
<keyword evidence="4 7" id="KW-0812">Transmembrane</keyword>
<dbReference type="Gene3D" id="1.20.1720.10">
    <property type="entry name" value="Multidrug resistance protein D"/>
    <property type="match status" value="1"/>
</dbReference>
<dbReference type="RefSeq" id="WP_012932607.1">
    <property type="nucleotide sequence ID" value="NC_013739.1"/>
</dbReference>
<evidence type="ECO:0000313" key="10">
    <source>
        <dbReference type="Proteomes" id="UP000008229"/>
    </source>
</evidence>
<feature type="transmembrane region" description="Helical" evidence="7">
    <location>
        <begin position="103"/>
        <end position="124"/>
    </location>
</feature>
<keyword evidence="6 7" id="KW-0472">Membrane</keyword>
<dbReference type="STRING" id="469383.Cwoe_1124"/>
<protein>
    <submittedName>
        <fullName evidence="9">Drug resistance transporter, EmrB/QacA subfamily</fullName>
    </submittedName>
</protein>
<keyword evidence="2" id="KW-0813">Transport</keyword>
<dbReference type="Proteomes" id="UP000008229">
    <property type="component" value="Chromosome"/>
</dbReference>
<dbReference type="NCBIfam" id="TIGR00711">
    <property type="entry name" value="efflux_EmrB"/>
    <property type="match status" value="1"/>
</dbReference>
<evidence type="ECO:0000256" key="3">
    <source>
        <dbReference type="ARBA" id="ARBA00022475"/>
    </source>
</evidence>
<evidence type="ECO:0000256" key="1">
    <source>
        <dbReference type="ARBA" id="ARBA00004651"/>
    </source>
</evidence>
<organism evidence="9 10">
    <name type="scientific">Conexibacter woesei (strain DSM 14684 / CCUG 47730 / CIP 108061 / JCM 11494 / NBRC 100937 / ID131577)</name>
    <dbReference type="NCBI Taxonomy" id="469383"/>
    <lineage>
        <taxon>Bacteria</taxon>
        <taxon>Bacillati</taxon>
        <taxon>Actinomycetota</taxon>
        <taxon>Thermoleophilia</taxon>
        <taxon>Solirubrobacterales</taxon>
        <taxon>Conexibacteraceae</taxon>
        <taxon>Conexibacter</taxon>
    </lineage>
</organism>
<dbReference type="InterPro" id="IPR020846">
    <property type="entry name" value="MFS_dom"/>
</dbReference>
<feature type="transmembrane region" description="Helical" evidence="7">
    <location>
        <begin position="362"/>
        <end position="381"/>
    </location>
</feature>
<feature type="domain" description="Major facilitator superfamily (MFS) profile" evidence="8">
    <location>
        <begin position="12"/>
        <end position="457"/>
    </location>
</feature>
<evidence type="ECO:0000259" key="8">
    <source>
        <dbReference type="PROSITE" id="PS50850"/>
    </source>
</evidence>
<dbReference type="AlphaFoldDB" id="D3FDI1"/>
<evidence type="ECO:0000313" key="9">
    <source>
        <dbReference type="EMBL" id="ADB49555.1"/>
    </source>
</evidence>
<feature type="transmembrane region" description="Helical" evidence="7">
    <location>
        <begin position="166"/>
        <end position="184"/>
    </location>
</feature>
<evidence type="ECO:0000256" key="4">
    <source>
        <dbReference type="ARBA" id="ARBA00022692"/>
    </source>
</evidence>
<dbReference type="PANTHER" id="PTHR42718:SF42">
    <property type="entry name" value="EXPORT PROTEIN"/>
    <property type="match status" value="1"/>
</dbReference>
<dbReference type="CDD" id="cd17321">
    <property type="entry name" value="MFS_MMR_MDR_like"/>
    <property type="match status" value="1"/>
</dbReference>
<reference evidence="9 10" key="1">
    <citation type="journal article" date="2010" name="Stand. Genomic Sci.">
        <title>Complete genome sequence of Conexibacter woesei type strain (ID131577).</title>
        <authorList>
            <person name="Pukall R."/>
            <person name="Lapidus A."/>
            <person name="Glavina Del Rio T."/>
            <person name="Copeland A."/>
            <person name="Tice H."/>
            <person name="Cheng J.-F."/>
            <person name="Lucas S."/>
            <person name="Chen F."/>
            <person name="Nolan M."/>
            <person name="Bruce D."/>
            <person name="Goodwin L."/>
            <person name="Pitluck S."/>
            <person name="Mavromatis K."/>
            <person name="Ivanova N."/>
            <person name="Ovchinnikova G."/>
            <person name="Pati A."/>
            <person name="Chen A."/>
            <person name="Palaniappan K."/>
            <person name="Land M."/>
            <person name="Hauser L."/>
            <person name="Chang Y.-J."/>
            <person name="Jeffries C.D."/>
            <person name="Chain P."/>
            <person name="Meincke L."/>
            <person name="Sims D."/>
            <person name="Brettin T."/>
            <person name="Detter J.C."/>
            <person name="Rohde M."/>
            <person name="Goeker M."/>
            <person name="Bristow J."/>
            <person name="Eisen J.A."/>
            <person name="Markowitz V."/>
            <person name="Kyrpides N.C."/>
            <person name="Klenk H.-P."/>
            <person name="Hugenholtz P."/>
        </authorList>
    </citation>
    <scope>NUCLEOTIDE SEQUENCE [LARGE SCALE GENOMIC DNA]</scope>
    <source>
        <strain evidence="10">DSM 14684 / CIP 108061 / JCM 11494 / NBRC 100937 / ID131577</strain>
    </source>
</reference>
<dbReference type="GO" id="GO:0022857">
    <property type="term" value="F:transmembrane transporter activity"/>
    <property type="evidence" value="ECO:0007669"/>
    <property type="project" value="InterPro"/>
</dbReference>
<feature type="transmembrane region" description="Helical" evidence="7">
    <location>
        <begin position="136"/>
        <end position="154"/>
    </location>
</feature>
<keyword evidence="10" id="KW-1185">Reference proteome</keyword>
<name>D3FDI1_CONWI</name>
<dbReference type="eggNOG" id="COG0477">
    <property type="taxonomic scope" value="Bacteria"/>
</dbReference>
<evidence type="ECO:0000256" key="7">
    <source>
        <dbReference type="SAM" id="Phobius"/>
    </source>
</evidence>
<keyword evidence="3" id="KW-1003">Cell membrane</keyword>
<gene>
    <name evidence="9" type="ordered locus">Cwoe_1124</name>
</gene>
<keyword evidence="5 7" id="KW-1133">Transmembrane helix</keyword>
<sequence length="489" mass="49234">MTRTAASRARWTLGITGAALFMTALDSLVVGVALHSIRMDLGGSLEALEWTVNAYTLAFAVLLVTGAALGDRFGRKRMFIVGVGLFTVASAGAALAPSVGALIAARALQGLGAAILTPLTLTLVSEAFPAEKRAAALGIWGGISGLGVAIGPFVGGAVVEGISWHWIFWANVPIGLALIPLASAKLTESHGPDRELDLRGLALVSSGLLALTLGLVRGESHGWTSPQVLAPLLAGAALLVAFVAWERRAPSPMLPLRLFRSRAFSAANGLSFAMFFGAFGAIFLMSQYFQMAQGVGPFEAGARTLPWTAMPMLVAPLAGVLATRFGTRPVMAVGLALQAVGMAWMATVVGVDTPYAELIGPFAITGVGMALVFPTAPEAVLASVRPSEEGKASGATNAIRELGAVLGVAVLASVFAANGGYASAQAFVDGLVPALPIAAVVLAVGAVLALLTPRKAAPAAAAAAAPAAAAAAAAAAEPGAVPVPATARA</sequence>
<feature type="transmembrane region" description="Helical" evidence="7">
    <location>
        <begin position="430"/>
        <end position="451"/>
    </location>
</feature>
<dbReference type="Gene3D" id="1.20.1250.20">
    <property type="entry name" value="MFS general substrate transporter like domains"/>
    <property type="match status" value="1"/>
</dbReference>
<dbReference type="GO" id="GO:0005886">
    <property type="term" value="C:plasma membrane"/>
    <property type="evidence" value="ECO:0007669"/>
    <property type="project" value="UniProtKB-SubCell"/>
</dbReference>
<dbReference type="InterPro" id="IPR004638">
    <property type="entry name" value="EmrB-like"/>
</dbReference>
<feature type="transmembrane region" description="Helical" evidence="7">
    <location>
        <begin position="54"/>
        <end position="71"/>
    </location>
</feature>
<evidence type="ECO:0000256" key="5">
    <source>
        <dbReference type="ARBA" id="ARBA00022989"/>
    </source>
</evidence>
<reference evidence="10" key="2">
    <citation type="submission" date="2010-01" db="EMBL/GenBank/DDBJ databases">
        <title>The complete genome of Conexibacter woesei DSM 14684.</title>
        <authorList>
            <consortium name="US DOE Joint Genome Institute (JGI-PGF)"/>
            <person name="Lucas S."/>
            <person name="Copeland A."/>
            <person name="Lapidus A."/>
            <person name="Glavina del Rio T."/>
            <person name="Dalin E."/>
            <person name="Tice H."/>
            <person name="Bruce D."/>
            <person name="Goodwin L."/>
            <person name="Pitluck S."/>
            <person name="Kyrpides N."/>
            <person name="Mavromatis K."/>
            <person name="Ivanova N."/>
            <person name="Mikhailova N."/>
            <person name="Chertkov O."/>
            <person name="Brettin T."/>
            <person name="Detter J.C."/>
            <person name="Han C."/>
            <person name="Larimer F."/>
            <person name="Land M."/>
            <person name="Hauser L."/>
            <person name="Markowitz V."/>
            <person name="Cheng J.-F."/>
            <person name="Hugenholtz P."/>
            <person name="Woyke T."/>
            <person name="Wu D."/>
            <person name="Pukall R."/>
            <person name="Steenblock K."/>
            <person name="Schneider S."/>
            <person name="Klenk H.-P."/>
            <person name="Eisen J.A."/>
        </authorList>
    </citation>
    <scope>NUCLEOTIDE SEQUENCE [LARGE SCALE GENOMIC DNA]</scope>
    <source>
        <strain evidence="10">DSM 14684 / CIP 108061 / JCM 11494 / NBRC 100937 / ID131577</strain>
    </source>
</reference>
<dbReference type="InterPro" id="IPR036259">
    <property type="entry name" value="MFS_trans_sf"/>
</dbReference>
<dbReference type="OrthoDB" id="7375466at2"/>
<dbReference type="Pfam" id="PF07690">
    <property type="entry name" value="MFS_1"/>
    <property type="match status" value="1"/>
</dbReference>
<feature type="transmembrane region" description="Helical" evidence="7">
    <location>
        <begin position="266"/>
        <end position="285"/>
    </location>
</feature>